<feature type="transmembrane region" description="Helical" evidence="6">
    <location>
        <begin position="49"/>
        <end position="68"/>
    </location>
</feature>
<dbReference type="Proteomes" id="UP001219934">
    <property type="component" value="Unassembled WGS sequence"/>
</dbReference>
<evidence type="ECO:0000313" key="9">
    <source>
        <dbReference type="Proteomes" id="UP001219934"/>
    </source>
</evidence>
<dbReference type="GO" id="GO:0016020">
    <property type="term" value="C:membrane"/>
    <property type="evidence" value="ECO:0007669"/>
    <property type="project" value="UniProtKB-SubCell"/>
</dbReference>
<evidence type="ECO:0000256" key="2">
    <source>
        <dbReference type="ARBA" id="ARBA00022692"/>
    </source>
</evidence>
<evidence type="ECO:0000256" key="5">
    <source>
        <dbReference type="PROSITE-ProRule" id="PRU00581"/>
    </source>
</evidence>
<dbReference type="PANTHER" id="PTHR22776">
    <property type="entry name" value="MARVEL-CONTAINING POTENTIAL LIPID RAFT-ASSOCIATED PROTEIN"/>
    <property type="match status" value="1"/>
</dbReference>
<comment type="subcellular location">
    <subcellularLocation>
        <location evidence="1">Membrane</location>
        <topology evidence="1">Multi-pass membrane protein</topology>
    </subcellularLocation>
</comment>
<evidence type="ECO:0000256" key="1">
    <source>
        <dbReference type="ARBA" id="ARBA00004141"/>
    </source>
</evidence>
<dbReference type="AlphaFoldDB" id="A0AAD6FTN7"/>
<protein>
    <recommendedName>
        <fullName evidence="7">MARVEL domain-containing protein</fullName>
    </recommendedName>
</protein>
<evidence type="ECO:0000256" key="3">
    <source>
        <dbReference type="ARBA" id="ARBA00022989"/>
    </source>
</evidence>
<dbReference type="PANTHER" id="PTHR22776:SF45">
    <property type="entry name" value="CHEMOKINE-LIKE FACTOR"/>
    <property type="match status" value="1"/>
</dbReference>
<feature type="domain" description="MARVEL" evidence="7">
    <location>
        <begin position="17"/>
        <end position="136"/>
    </location>
</feature>
<accession>A0AAD6FTN7</accession>
<dbReference type="EMBL" id="JAPTMU010000002">
    <property type="protein sequence ID" value="KAJ4947866.1"/>
    <property type="molecule type" value="Genomic_DNA"/>
</dbReference>
<comment type="caution">
    <text evidence="8">The sequence shown here is derived from an EMBL/GenBank/DDBJ whole genome shotgun (WGS) entry which is preliminary data.</text>
</comment>
<organism evidence="8 9">
    <name type="scientific">Pogonophryne albipinna</name>
    <dbReference type="NCBI Taxonomy" id="1090488"/>
    <lineage>
        <taxon>Eukaryota</taxon>
        <taxon>Metazoa</taxon>
        <taxon>Chordata</taxon>
        <taxon>Craniata</taxon>
        <taxon>Vertebrata</taxon>
        <taxon>Euteleostomi</taxon>
        <taxon>Actinopterygii</taxon>
        <taxon>Neopterygii</taxon>
        <taxon>Teleostei</taxon>
        <taxon>Neoteleostei</taxon>
        <taxon>Acanthomorphata</taxon>
        <taxon>Eupercaria</taxon>
        <taxon>Perciformes</taxon>
        <taxon>Notothenioidei</taxon>
        <taxon>Pogonophryne</taxon>
    </lineage>
</organism>
<dbReference type="InterPro" id="IPR008253">
    <property type="entry name" value="Marvel"/>
</dbReference>
<proteinExistence type="predicted"/>
<keyword evidence="4 5" id="KW-0472">Membrane</keyword>
<feature type="transmembrane region" description="Helical" evidence="6">
    <location>
        <begin position="24"/>
        <end position="43"/>
    </location>
</feature>
<evidence type="ECO:0000313" key="8">
    <source>
        <dbReference type="EMBL" id="KAJ4947866.1"/>
    </source>
</evidence>
<sequence length="190" mass="21621">MSEDPSRITAMEVDTAFIKSKRGIVKVAEMVTLFVAFVCFAVASRPKYIAATVLEFIITSLLLLLYLFKLNKRLTFFFWPLVDAFNSVFAAVYFIVLSLLAATTYTVTGTLVGGIFGLVFAGLMCVDSFVLFKNITFNQPRSEMNTLGGITFHIWRKQMLRLLGTRAAFPRCHCFRFHLREASRLHIYFL</sequence>
<evidence type="ECO:0000256" key="4">
    <source>
        <dbReference type="ARBA" id="ARBA00023136"/>
    </source>
</evidence>
<name>A0AAD6FTN7_9TELE</name>
<dbReference type="InterPro" id="IPR050578">
    <property type="entry name" value="MARVEL-CKLF_proteins"/>
</dbReference>
<gene>
    <name evidence="8" type="ORF">JOQ06_009897</name>
</gene>
<reference evidence="8" key="1">
    <citation type="submission" date="2022-11" db="EMBL/GenBank/DDBJ databases">
        <title>Chromosome-level genome of Pogonophryne albipinna.</title>
        <authorList>
            <person name="Jo E."/>
        </authorList>
    </citation>
    <scope>NUCLEOTIDE SEQUENCE</scope>
    <source>
        <strain evidence="8">SGF0006</strain>
        <tissue evidence="8">Muscle</tissue>
    </source>
</reference>
<keyword evidence="3 6" id="KW-1133">Transmembrane helix</keyword>
<feature type="transmembrane region" description="Helical" evidence="6">
    <location>
        <begin position="111"/>
        <end position="132"/>
    </location>
</feature>
<keyword evidence="2 5" id="KW-0812">Transmembrane</keyword>
<dbReference type="PROSITE" id="PS51225">
    <property type="entry name" value="MARVEL"/>
    <property type="match status" value="1"/>
</dbReference>
<feature type="transmembrane region" description="Helical" evidence="6">
    <location>
        <begin position="80"/>
        <end position="105"/>
    </location>
</feature>
<keyword evidence="9" id="KW-1185">Reference proteome</keyword>
<evidence type="ECO:0000256" key="6">
    <source>
        <dbReference type="SAM" id="Phobius"/>
    </source>
</evidence>
<evidence type="ECO:0000259" key="7">
    <source>
        <dbReference type="PROSITE" id="PS51225"/>
    </source>
</evidence>